<evidence type="ECO:0000256" key="1">
    <source>
        <dbReference type="ARBA" id="ARBA00006787"/>
    </source>
</evidence>
<organism evidence="6 7">
    <name type="scientific">Ascochyta lentis</name>
    <dbReference type="NCBI Taxonomy" id="205686"/>
    <lineage>
        <taxon>Eukaryota</taxon>
        <taxon>Fungi</taxon>
        <taxon>Dikarya</taxon>
        <taxon>Ascomycota</taxon>
        <taxon>Pezizomycotina</taxon>
        <taxon>Dothideomycetes</taxon>
        <taxon>Pleosporomycetidae</taxon>
        <taxon>Pleosporales</taxon>
        <taxon>Pleosporineae</taxon>
        <taxon>Didymellaceae</taxon>
        <taxon>Ascochyta</taxon>
    </lineage>
</organism>
<keyword evidence="7" id="KW-1185">Reference proteome</keyword>
<dbReference type="GO" id="GO:0010436">
    <property type="term" value="F:carotenoid dioxygenase activity"/>
    <property type="evidence" value="ECO:0007669"/>
    <property type="project" value="TreeGrafter"/>
</dbReference>
<reference evidence="6" key="2">
    <citation type="submission" date="2020-09" db="EMBL/GenBank/DDBJ databases">
        <title>Reference genome assembly for Australian Ascochyta lentis isolate Al4.</title>
        <authorList>
            <person name="Lee R.C."/>
            <person name="Farfan-Caceres L.M."/>
            <person name="Debler J.W."/>
            <person name="Williams A.H."/>
            <person name="Henares B.M."/>
        </authorList>
    </citation>
    <scope>NUCLEOTIDE SEQUENCE</scope>
    <source>
        <strain evidence="6">Al4</strain>
    </source>
</reference>
<evidence type="ECO:0000313" key="7">
    <source>
        <dbReference type="Proteomes" id="UP000651452"/>
    </source>
</evidence>
<reference evidence="6" key="1">
    <citation type="submission" date="2018-12" db="EMBL/GenBank/DDBJ databases">
        <authorList>
            <person name="Syme R.A."/>
            <person name="Farfan-Caceres L."/>
            <person name="Lichtenzveig J."/>
        </authorList>
    </citation>
    <scope>NUCLEOTIDE SEQUENCE</scope>
    <source>
        <strain evidence="6">Al4</strain>
    </source>
</reference>
<evidence type="ECO:0008006" key="8">
    <source>
        <dbReference type="Google" id="ProtNLM"/>
    </source>
</evidence>
<dbReference type="PANTHER" id="PTHR10543:SF89">
    <property type="entry name" value="CAROTENOID 9,10(9',10')-CLEAVAGE DIOXYGENASE 1"/>
    <property type="match status" value="1"/>
</dbReference>
<dbReference type="GO" id="GO:0046872">
    <property type="term" value="F:metal ion binding"/>
    <property type="evidence" value="ECO:0007669"/>
    <property type="project" value="UniProtKB-KW"/>
</dbReference>
<comment type="similarity">
    <text evidence="1">Belongs to the carotenoid oxygenase family.</text>
</comment>
<proteinExistence type="inferred from homology"/>
<feature type="binding site" evidence="5">
    <location>
        <position position="437"/>
    </location>
    <ligand>
        <name>Fe cation</name>
        <dbReference type="ChEBI" id="CHEBI:24875"/>
        <note>catalytic</note>
    </ligand>
</feature>
<feature type="binding site" evidence="5">
    <location>
        <position position="124"/>
    </location>
    <ligand>
        <name>Fe cation</name>
        <dbReference type="ChEBI" id="CHEBI:24875"/>
        <note>catalytic</note>
    </ligand>
</feature>
<name>A0A8H7JC59_9PLEO</name>
<feature type="binding site" evidence="5">
    <location>
        <position position="240"/>
    </location>
    <ligand>
        <name>Fe cation</name>
        <dbReference type="ChEBI" id="CHEBI:24875"/>
        <note>catalytic</note>
    </ligand>
</feature>
<feature type="binding site" evidence="5">
    <location>
        <position position="175"/>
    </location>
    <ligand>
        <name>Fe cation</name>
        <dbReference type="ChEBI" id="CHEBI:24875"/>
        <note>catalytic</note>
    </ligand>
</feature>
<protein>
    <recommendedName>
        <fullName evidence="8">Lignostilbene dioxygenase</fullName>
    </recommendedName>
</protein>
<dbReference type="GO" id="GO:0016121">
    <property type="term" value="P:carotene catabolic process"/>
    <property type="evidence" value="ECO:0007669"/>
    <property type="project" value="TreeGrafter"/>
</dbReference>
<accession>A0A8H7JC59</accession>
<keyword evidence="4 5" id="KW-0408">Iron</keyword>
<evidence type="ECO:0000256" key="2">
    <source>
        <dbReference type="ARBA" id="ARBA00022723"/>
    </source>
</evidence>
<comment type="cofactor">
    <cofactor evidence="5">
        <name>Fe(2+)</name>
        <dbReference type="ChEBI" id="CHEBI:29033"/>
    </cofactor>
    <text evidence="5">Binds 1 Fe(2+) ion per subunit.</text>
</comment>
<evidence type="ECO:0000313" key="6">
    <source>
        <dbReference type="EMBL" id="KAF9701749.1"/>
    </source>
</evidence>
<keyword evidence="3" id="KW-0560">Oxidoreductase</keyword>
<dbReference type="InterPro" id="IPR004294">
    <property type="entry name" value="Carotenoid_Oase"/>
</dbReference>
<gene>
    <name evidence="6" type="ORF">EKO04_000888</name>
</gene>
<keyword evidence="2 5" id="KW-0479">Metal-binding</keyword>
<sequence>MYEDRPQFSGFMQPCRFEGDIQNLPFEGSIPAEIEGTFYRVMPDPHQIPFISDDPWFNGDGNISAFNIKDGRCHFKQKYVRTEKFIREAAAGRALVGKYRNKYTDAVAFRDFDGQLPSFTFTAHPRIDPISKELIGFGYEALGDGTPDVCYFTISPDGKFTQTVWMTAPVVAMIHDFAVTENWVLFPIIPQCCDVERMKQGGEHWEWNPNIPFYIGVLPRYGGTGADVKWFEAPNAFPGHTLNAFEDEQGNINFDLPLCDVNVMFWWPDSEGNAPAPETITSPLVRFTFDPRSDSLTLPEPRKLVELDNEFGKIDDRCSFKEHRHSFLLLKDFTLPTDWKRAGPRMGGGWPPYNGLGHFDEKEGKLVTYSPGPMHFIQEPVFVCRKGDNVPEGDGWVVALVNNVETMLSELHIVDTRNFEKPQAIVHIGVRLRPGLHGNWVDVEDTK</sequence>
<evidence type="ECO:0000256" key="4">
    <source>
        <dbReference type="ARBA" id="ARBA00023004"/>
    </source>
</evidence>
<dbReference type="EMBL" id="RZGK01000002">
    <property type="protein sequence ID" value="KAF9701749.1"/>
    <property type="molecule type" value="Genomic_DNA"/>
</dbReference>
<dbReference type="AlphaFoldDB" id="A0A8H7JC59"/>
<dbReference type="OrthoDB" id="1069523at2759"/>
<evidence type="ECO:0000256" key="3">
    <source>
        <dbReference type="ARBA" id="ARBA00023002"/>
    </source>
</evidence>
<comment type="caution">
    <text evidence="6">The sequence shown here is derived from an EMBL/GenBank/DDBJ whole genome shotgun (WGS) entry which is preliminary data.</text>
</comment>
<dbReference type="Pfam" id="PF03055">
    <property type="entry name" value="RPE65"/>
    <property type="match status" value="2"/>
</dbReference>
<dbReference type="PANTHER" id="PTHR10543">
    <property type="entry name" value="BETA-CAROTENE DIOXYGENASE"/>
    <property type="match status" value="1"/>
</dbReference>
<evidence type="ECO:0000256" key="5">
    <source>
        <dbReference type="PIRSR" id="PIRSR604294-1"/>
    </source>
</evidence>
<dbReference type="Proteomes" id="UP000651452">
    <property type="component" value="Unassembled WGS sequence"/>
</dbReference>